<evidence type="ECO:0000259" key="1">
    <source>
        <dbReference type="Pfam" id="PF13810"/>
    </source>
</evidence>
<dbReference type="InterPro" id="IPR025442">
    <property type="entry name" value="DUF4185"/>
</dbReference>
<reference evidence="2 3" key="1">
    <citation type="submission" date="2018-11" db="EMBL/GenBank/DDBJ databases">
        <title>Rufibacter latericius sp. nov., isolated from water in Baiyang Lake.</title>
        <authorList>
            <person name="Yang Y."/>
        </authorList>
    </citation>
    <scope>NUCLEOTIDE SEQUENCE [LARGE SCALE GENOMIC DNA]</scope>
    <source>
        <strain evidence="2 3">R-22-1c-1</strain>
    </source>
</reference>
<accession>A0A3M9MAV6</accession>
<evidence type="ECO:0000313" key="3">
    <source>
        <dbReference type="Proteomes" id="UP000272117"/>
    </source>
</evidence>
<dbReference type="Pfam" id="PF13810">
    <property type="entry name" value="DUF4185"/>
    <property type="match status" value="1"/>
</dbReference>
<name>A0A3M9MAV6_9BACT</name>
<comment type="caution">
    <text evidence="2">The sequence shown here is derived from an EMBL/GenBank/DDBJ whole genome shotgun (WGS) entry which is preliminary data.</text>
</comment>
<protein>
    <submittedName>
        <fullName evidence="2">DUF4185 domain-containing protein</fullName>
    </submittedName>
</protein>
<organism evidence="2 3">
    <name type="scientific">Rufibacter latericius</name>
    <dbReference type="NCBI Taxonomy" id="2487040"/>
    <lineage>
        <taxon>Bacteria</taxon>
        <taxon>Pseudomonadati</taxon>
        <taxon>Bacteroidota</taxon>
        <taxon>Cytophagia</taxon>
        <taxon>Cytophagales</taxon>
        <taxon>Hymenobacteraceae</taxon>
        <taxon>Rufibacter</taxon>
    </lineage>
</organism>
<dbReference type="EMBL" id="RJJD01000021">
    <property type="protein sequence ID" value="RNI22674.1"/>
    <property type="molecule type" value="Genomic_DNA"/>
</dbReference>
<dbReference type="OrthoDB" id="9765957at2"/>
<feature type="domain" description="DUF4185" evidence="1">
    <location>
        <begin position="247"/>
        <end position="343"/>
    </location>
</feature>
<proteinExistence type="predicted"/>
<sequence>MILRNSFFKNTAFFVCLSLLTCSSDKGDTDGEPQKKPVNTDITTLKFTVAEAPEWTALFKRNSGWFGADGIFAIPKNGVDSAGAGRNTETMLLFSDTMIGDIKDGKLSPGYKMINNSVAIIKGNKPSPENITFYWDKDEAGKHRANFIPKTPAAKPGEYYWLGDGFVNTAKNNDTYIFGYRVRDTGAQVFGFQEVGNALIVIPAGSKPPFKNQRQLDTPFFLPGSAPDDYGSLGGAIFVNTKEAGAPQPDGYVYVYGVRGKAKNVIVARVLPGEIEDFTKWRYWDGATWNADLAKLANITDRASNELSVTPLPDGRYAMVFQTDGIGNTVGLRLGLKPQGPFGPIIKIWDCSEDIKMDKDFIVYNAKVHSNLSEPGEMLISYNVNSFDFFKDILVHPNLYRPRFIKVKLL</sequence>
<evidence type="ECO:0000313" key="2">
    <source>
        <dbReference type="EMBL" id="RNI22674.1"/>
    </source>
</evidence>
<gene>
    <name evidence="2" type="ORF">EFB08_21510</name>
</gene>
<dbReference type="AlphaFoldDB" id="A0A3M9MAV6"/>
<dbReference type="RefSeq" id="WP_123129031.1">
    <property type="nucleotide sequence ID" value="NZ_RJJD01000021.1"/>
</dbReference>
<dbReference type="Proteomes" id="UP000272117">
    <property type="component" value="Unassembled WGS sequence"/>
</dbReference>
<keyword evidence="3" id="KW-1185">Reference proteome</keyword>